<dbReference type="AlphaFoldDB" id="A0A080Z7X0"/>
<comment type="caution">
    <text evidence="2">The sequence shown here is derived from an EMBL/GenBank/DDBJ whole genome shotgun (WGS) entry which is preliminary data.</text>
</comment>
<accession>A0A080Z7X0</accession>
<feature type="region of interest" description="Disordered" evidence="1">
    <location>
        <begin position="1"/>
        <end position="62"/>
    </location>
</feature>
<organism evidence="2 3">
    <name type="scientific">Phytophthora nicotianae P1976</name>
    <dbReference type="NCBI Taxonomy" id="1317066"/>
    <lineage>
        <taxon>Eukaryota</taxon>
        <taxon>Sar</taxon>
        <taxon>Stramenopiles</taxon>
        <taxon>Oomycota</taxon>
        <taxon>Peronosporomycetes</taxon>
        <taxon>Peronosporales</taxon>
        <taxon>Peronosporaceae</taxon>
        <taxon>Phytophthora</taxon>
    </lineage>
</organism>
<reference evidence="2 3" key="1">
    <citation type="submission" date="2013-11" db="EMBL/GenBank/DDBJ databases">
        <title>The Genome Sequence of Phytophthora parasitica P1976.</title>
        <authorList>
            <consortium name="The Broad Institute Genomics Platform"/>
            <person name="Russ C."/>
            <person name="Tyler B."/>
            <person name="Panabieres F."/>
            <person name="Shan W."/>
            <person name="Tripathy S."/>
            <person name="Grunwald N."/>
            <person name="Machado M."/>
            <person name="Johnson C.S."/>
            <person name="Walker B."/>
            <person name="Young S."/>
            <person name="Zeng Q."/>
            <person name="Gargeya S."/>
            <person name="Fitzgerald M."/>
            <person name="Haas B."/>
            <person name="Abouelleil A."/>
            <person name="Allen A.W."/>
            <person name="Alvarado L."/>
            <person name="Arachchi H.M."/>
            <person name="Berlin A.M."/>
            <person name="Chapman S.B."/>
            <person name="Gainer-Dewar J."/>
            <person name="Goldberg J."/>
            <person name="Griggs A."/>
            <person name="Gujja S."/>
            <person name="Hansen M."/>
            <person name="Howarth C."/>
            <person name="Imamovic A."/>
            <person name="Ireland A."/>
            <person name="Larimer J."/>
            <person name="McCowan C."/>
            <person name="Murphy C."/>
            <person name="Pearson M."/>
            <person name="Poon T.W."/>
            <person name="Priest M."/>
            <person name="Roberts A."/>
            <person name="Saif S."/>
            <person name="Shea T."/>
            <person name="Sisk P."/>
            <person name="Sykes S."/>
            <person name="Wortman J."/>
            <person name="Nusbaum C."/>
            <person name="Birren B."/>
        </authorList>
    </citation>
    <scope>NUCLEOTIDE SEQUENCE [LARGE SCALE GENOMIC DNA]</scope>
    <source>
        <strain evidence="2 3">P1976</strain>
    </source>
</reference>
<gene>
    <name evidence="2" type="ORF">F444_19425</name>
</gene>
<name>A0A080Z7X0_PHYNI</name>
<sequence>MPLIVSAAPKSRKIQRHRAKIGLDQLNSDVSPNTSTTHAEHDIPLSPDDSIRNATVLESNPA</sequence>
<evidence type="ECO:0000313" key="2">
    <source>
        <dbReference type="EMBL" id="ETO62731.1"/>
    </source>
</evidence>
<dbReference type="Proteomes" id="UP000028582">
    <property type="component" value="Unassembled WGS sequence"/>
</dbReference>
<feature type="compositionally biased region" description="Basic residues" evidence="1">
    <location>
        <begin position="10"/>
        <end position="20"/>
    </location>
</feature>
<proteinExistence type="predicted"/>
<protein>
    <submittedName>
        <fullName evidence="2">Uncharacterized protein</fullName>
    </submittedName>
</protein>
<evidence type="ECO:0000256" key="1">
    <source>
        <dbReference type="SAM" id="MobiDB-lite"/>
    </source>
</evidence>
<dbReference type="EMBL" id="ANJA01003548">
    <property type="protein sequence ID" value="ETO62731.1"/>
    <property type="molecule type" value="Genomic_DNA"/>
</dbReference>
<feature type="compositionally biased region" description="Polar residues" evidence="1">
    <location>
        <begin position="52"/>
        <end position="62"/>
    </location>
</feature>
<feature type="compositionally biased region" description="Polar residues" evidence="1">
    <location>
        <begin position="25"/>
        <end position="37"/>
    </location>
</feature>
<evidence type="ECO:0000313" key="3">
    <source>
        <dbReference type="Proteomes" id="UP000028582"/>
    </source>
</evidence>